<accession>A0A6M3J8J5</accession>
<dbReference type="EMBL" id="MT141548">
    <property type="protein sequence ID" value="QJA66034.1"/>
    <property type="molecule type" value="Genomic_DNA"/>
</dbReference>
<evidence type="ECO:0000313" key="2">
    <source>
        <dbReference type="EMBL" id="QJA66034.1"/>
    </source>
</evidence>
<evidence type="ECO:0008006" key="3">
    <source>
        <dbReference type="Google" id="ProtNLM"/>
    </source>
</evidence>
<gene>
    <name evidence="2" type="ORF">MM415B00367_0011</name>
</gene>
<reference evidence="2" key="1">
    <citation type="submission" date="2020-03" db="EMBL/GenBank/DDBJ databases">
        <title>The deep terrestrial virosphere.</title>
        <authorList>
            <person name="Holmfeldt K."/>
            <person name="Nilsson E."/>
            <person name="Simone D."/>
            <person name="Lopez-Fernandez M."/>
            <person name="Wu X."/>
            <person name="de Brujin I."/>
            <person name="Lundin D."/>
            <person name="Andersson A."/>
            <person name="Bertilsson S."/>
            <person name="Dopson M."/>
        </authorList>
    </citation>
    <scope>NUCLEOTIDE SEQUENCE</scope>
    <source>
        <strain evidence="2">MM415B00367</strain>
    </source>
</reference>
<proteinExistence type="predicted"/>
<dbReference type="InterPro" id="IPR019659">
    <property type="entry name" value="DUF2514"/>
</dbReference>
<organism evidence="2">
    <name type="scientific">viral metagenome</name>
    <dbReference type="NCBI Taxonomy" id="1070528"/>
    <lineage>
        <taxon>unclassified sequences</taxon>
        <taxon>metagenomes</taxon>
        <taxon>organismal metagenomes</taxon>
    </lineage>
</organism>
<feature type="coiled-coil region" evidence="1">
    <location>
        <begin position="52"/>
        <end position="121"/>
    </location>
</feature>
<sequence>MVAWLKLLPAWAWAAAAGLLLALVVGGVQEIRVSGAQAAAATARAALADYKKEIAERDRQGAIAALQETKRRLALIDEVETDAQQQTAAARNDADAAGTAIERLQQRLAAAELRAREAGNAITAQLGQAAEAAARMRADVLSRVGAAAGLYAGVADERGIAGTACERAYDGVAKGG</sequence>
<protein>
    <recommendedName>
        <fullName evidence="3">DUF2514 domain-containing protein</fullName>
    </recommendedName>
</protein>
<evidence type="ECO:0000256" key="1">
    <source>
        <dbReference type="SAM" id="Coils"/>
    </source>
</evidence>
<dbReference type="Pfam" id="PF10721">
    <property type="entry name" value="DUF2514"/>
    <property type="match status" value="1"/>
</dbReference>
<name>A0A6M3J8J5_9ZZZZ</name>
<keyword evidence="1" id="KW-0175">Coiled coil</keyword>
<dbReference type="AlphaFoldDB" id="A0A6M3J8J5"/>